<dbReference type="HOGENOM" id="CLU_162565_0_0_0"/>
<dbReference type="Proteomes" id="UP000016231">
    <property type="component" value="Chromosome"/>
</dbReference>
<keyword evidence="1" id="KW-0175">Coiled coil</keyword>
<dbReference type="AlphaFoldDB" id="C7XPK7"/>
<organism evidence="2 3">
    <name type="scientific">Fusobacterium vincentii 3_1_36A2</name>
    <dbReference type="NCBI Taxonomy" id="469604"/>
    <lineage>
        <taxon>Bacteria</taxon>
        <taxon>Fusobacteriati</taxon>
        <taxon>Fusobacteriota</taxon>
        <taxon>Fusobacteriia</taxon>
        <taxon>Fusobacteriales</taxon>
        <taxon>Fusobacteriaceae</taxon>
        <taxon>Fusobacterium</taxon>
    </lineage>
</organism>
<feature type="coiled-coil region" evidence="1">
    <location>
        <begin position="40"/>
        <end position="74"/>
    </location>
</feature>
<protein>
    <submittedName>
        <fullName evidence="2">Uncharacterized protein</fullName>
    </submittedName>
</protein>
<accession>C7XPK7</accession>
<gene>
    <name evidence="2" type="ORF">HMPREF0946_00823</name>
</gene>
<evidence type="ECO:0000313" key="3">
    <source>
        <dbReference type="Proteomes" id="UP000016231"/>
    </source>
</evidence>
<evidence type="ECO:0000313" key="2">
    <source>
        <dbReference type="EMBL" id="EEU32750.1"/>
    </source>
</evidence>
<sequence length="125" mass="14508">MSFAMPDCNNPIIKKYEKQGFENLEKLRKFKKGGQMEKIKEAINNEIKFLKEDNTKLNQENLELLENKKILNKMLSQIPTKVLIEELKGRTGIESADLNKKDIFVSALDEIYKIENSDVLLVVTY</sequence>
<dbReference type="RefSeq" id="WP_008799687.1">
    <property type="nucleotide sequence ID" value="NC_022196.1"/>
</dbReference>
<proteinExistence type="predicted"/>
<name>C7XPK7_FUSVC</name>
<dbReference type="EMBL" id="CP003700">
    <property type="protein sequence ID" value="EEU32750.1"/>
    <property type="molecule type" value="Genomic_DNA"/>
</dbReference>
<reference evidence="2 3" key="1">
    <citation type="submission" date="2013-08" db="EMBL/GenBank/DDBJ databases">
        <title>The Genome Sequence of Fusobacterium sp. 3_1_36A2.</title>
        <authorList>
            <consortium name="The Broad Institute Genome Sequencing Platform"/>
            <person name="Earl A."/>
            <person name="Ward D."/>
            <person name="Feldgarden M."/>
            <person name="Gevers D."/>
            <person name="Strauss J."/>
            <person name="White A."/>
            <person name="Allen-Vercoe E."/>
            <person name="Walker B."/>
            <person name="Young S.K."/>
            <person name="Zeng Q."/>
            <person name="Gargeya S."/>
            <person name="Fitzgerald M."/>
            <person name="Haas B."/>
            <person name="Abouelleil A."/>
            <person name="Alvarado L."/>
            <person name="Arachchi H.M."/>
            <person name="Berlin A.M."/>
            <person name="Chapman S.B."/>
            <person name="Goldberg J."/>
            <person name="Griggs A."/>
            <person name="Gujja S."/>
            <person name="Hansen M."/>
            <person name="Howarth C."/>
            <person name="Imamovic A."/>
            <person name="Larimer J."/>
            <person name="McCowen C."/>
            <person name="Montmayeur A."/>
            <person name="Murphy C."/>
            <person name="Neiman D."/>
            <person name="Pearson M."/>
            <person name="Priest M."/>
            <person name="Roberts A."/>
            <person name="Saif S."/>
            <person name="Shea T."/>
            <person name="Sisk P."/>
            <person name="Sykes S."/>
            <person name="Wortman J."/>
            <person name="Nusbaum C."/>
            <person name="Birren B."/>
        </authorList>
    </citation>
    <scope>NUCLEOTIDE SEQUENCE [LARGE SCALE GENOMIC DNA]</scope>
    <source>
        <strain evidence="2 3">3_1_36A2</strain>
    </source>
</reference>
<evidence type="ECO:0000256" key="1">
    <source>
        <dbReference type="SAM" id="Coils"/>
    </source>
</evidence>
<dbReference type="KEGG" id="fnc:HMPREF0946_00823"/>